<keyword evidence="3" id="KW-1185">Reference proteome</keyword>
<gene>
    <name evidence="2" type="ORF">ABH992_004455</name>
</gene>
<dbReference type="EMBL" id="JBGBZN010000002">
    <property type="protein sequence ID" value="MEY9472056.1"/>
    <property type="molecule type" value="Genomic_DNA"/>
</dbReference>
<dbReference type="RefSeq" id="WP_036044800.1">
    <property type="nucleotide sequence ID" value="NZ_JBGBYD010000002.1"/>
</dbReference>
<evidence type="ECO:0000313" key="3">
    <source>
        <dbReference type="Proteomes" id="UP001565474"/>
    </source>
</evidence>
<evidence type="ECO:0000259" key="1">
    <source>
        <dbReference type="Pfam" id="PF09834"/>
    </source>
</evidence>
<proteinExistence type="predicted"/>
<feature type="domain" description="DUF2061" evidence="1">
    <location>
        <begin position="13"/>
        <end position="64"/>
    </location>
</feature>
<reference evidence="2 3" key="1">
    <citation type="submission" date="2024-07" db="EMBL/GenBank/DDBJ databases">
        <title>Genomic Encyclopedia of Type Strains, Phase V (KMG-V): Genome sequencing to study the core and pangenomes of soil and plant-associated prokaryotes.</title>
        <authorList>
            <person name="Whitman W."/>
        </authorList>
    </citation>
    <scope>NUCLEOTIDE SEQUENCE [LARGE SCALE GENOMIC DNA]</scope>
    <source>
        <strain evidence="2 3">USDA 222</strain>
    </source>
</reference>
<comment type="caution">
    <text evidence="2">The sequence shown here is derived from an EMBL/GenBank/DDBJ whole genome shotgun (WGS) entry which is preliminary data.</text>
</comment>
<dbReference type="Proteomes" id="UP001565474">
    <property type="component" value="Unassembled WGS sequence"/>
</dbReference>
<sequence>MFIRTRESHFRSMVKAVSWRITGSFDTFVLSFIFTGSVKVAGSIADAEAVTKMILYYLHERAWSVIRWDQQGQTGGGSSSS</sequence>
<dbReference type="Pfam" id="PF09834">
    <property type="entry name" value="DUF2061"/>
    <property type="match status" value="1"/>
</dbReference>
<organism evidence="2 3">
    <name type="scientific">Bradyrhizobium yuanmingense</name>
    <dbReference type="NCBI Taxonomy" id="108015"/>
    <lineage>
        <taxon>Bacteria</taxon>
        <taxon>Pseudomonadati</taxon>
        <taxon>Pseudomonadota</taxon>
        <taxon>Alphaproteobacteria</taxon>
        <taxon>Hyphomicrobiales</taxon>
        <taxon>Nitrobacteraceae</taxon>
        <taxon>Bradyrhizobium</taxon>
    </lineage>
</organism>
<protein>
    <submittedName>
        <fullName evidence="2">Membrane protein</fullName>
    </submittedName>
</protein>
<dbReference type="InterPro" id="IPR018638">
    <property type="entry name" value="DUF2061_membrane"/>
</dbReference>
<accession>A0ABV4GKR6</accession>
<name>A0ABV4GKR6_9BRAD</name>
<evidence type="ECO:0000313" key="2">
    <source>
        <dbReference type="EMBL" id="MEY9472056.1"/>
    </source>
</evidence>